<protein>
    <submittedName>
        <fullName evidence="2">Uncharacterized protein</fullName>
    </submittedName>
</protein>
<dbReference type="AlphaFoldDB" id="A0A2T7NY53"/>
<feature type="compositionally biased region" description="Basic residues" evidence="1">
    <location>
        <begin position="39"/>
        <end position="48"/>
    </location>
</feature>
<keyword evidence="3" id="KW-1185">Reference proteome</keyword>
<feature type="compositionally biased region" description="Basic and acidic residues" evidence="1">
    <location>
        <begin position="178"/>
        <end position="193"/>
    </location>
</feature>
<evidence type="ECO:0000256" key="1">
    <source>
        <dbReference type="SAM" id="MobiDB-lite"/>
    </source>
</evidence>
<comment type="caution">
    <text evidence="2">The sequence shown here is derived from an EMBL/GenBank/DDBJ whole genome shotgun (WGS) entry which is preliminary data.</text>
</comment>
<dbReference type="EMBL" id="PZQS01000008">
    <property type="protein sequence ID" value="PVD26108.1"/>
    <property type="molecule type" value="Genomic_DNA"/>
</dbReference>
<accession>A0A2T7NY53</accession>
<feature type="compositionally biased region" description="Basic and acidic residues" evidence="1">
    <location>
        <begin position="1"/>
        <end position="14"/>
    </location>
</feature>
<feature type="region of interest" description="Disordered" evidence="1">
    <location>
        <begin position="1"/>
        <end position="52"/>
    </location>
</feature>
<reference evidence="2 3" key="1">
    <citation type="submission" date="2018-04" db="EMBL/GenBank/DDBJ databases">
        <title>The genome of golden apple snail Pomacea canaliculata provides insight into stress tolerance and invasive adaptation.</title>
        <authorList>
            <person name="Liu C."/>
            <person name="Liu B."/>
            <person name="Ren Y."/>
            <person name="Zhang Y."/>
            <person name="Wang H."/>
            <person name="Li S."/>
            <person name="Jiang F."/>
            <person name="Yin L."/>
            <person name="Zhang G."/>
            <person name="Qian W."/>
            <person name="Fan W."/>
        </authorList>
    </citation>
    <scope>NUCLEOTIDE SEQUENCE [LARGE SCALE GENOMIC DNA]</scope>
    <source>
        <strain evidence="2">SZHN2017</strain>
        <tissue evidence="2">Muscle</tissue>
    </source>
</reference>
<feature type="region of interest" description="Disordered" evidence="1">
    <location>
        <begin position="178"/>
        <end position="239"/>
    </location>
</feature>
<evidence type="ECO:0000313" key="2">
    <source>
        <dbReference type="EMBL" id="PVD26108.1"/>
    </source>
</evidence>
<feature type="region of interest" description="Disordered" evidence="1">
    <location>
        <begin position="145"/>
        <end position="166"/>
    </location>
</feature>
<organism evidence="2 3">
    <name type="scientific">Pomacea canaliculata</name>
    <name type="common">Golden apple snail</name>
    <dbReference type="NCBI Taxonomy" id="400727"/>
    <lineage>
        <taxon>Eukaryota</taxon>
        <taxon>Metazoa</taxon>
        <taxon>Spiralia</taxon>
        <taxon>Lophotrochozoa</taxon>
        <taxon>Mollusca</taxon>
        <taxon>Gastropoda</taxon>
        <taxon>Caenogastropoda</taxon>
        <taxon>Architaenioglossa</taxon>
        <taxon>Ampullarioidea</taxon>
        <taxon>Ampullariidae</taxon>
        <taxon>Pomacea</taxon>
    </lineage>
</organism>
<dbReference type="Proteomes" id="UP000245119">
    <property type="component" value="Linkage Group LG8"/>
</dbReference>
<name>A0A2T7NY53_POMCA</name>
<gene>
    <name evidence="2" type="ORF">C0Q70_13776</name>
</gene>
<sequence length="239" mass="27068">MPIRRLEEEGDRRAGTPPRLVAPRPSRAGSPALDNFSRRVIHHQSPRQRHADASTAEMIRFVRDYQLDRQPTLLRLQKRAPLPGIGQMTSSLQEQQDCYRSDVNDNVDYDHSEQLLDDEVAAIAYGAGDPLRHAGYLDNADNGMMARNNGKRRSNRFTSKPSADLNASYRIPVRPLDNHSHVDVRKRAKRQDLGRSLMQLPPIVRDDLPERPSAPSPSRTPPLTEEEDDNLPVDFIDTV</sequence>
<dbReference type="OrthoDB" id="6090416at2759"/>
<proteinExistence type="predicted"/>
<evidence type="ECO:0000313" key="3">
    <source>
        <dbReference type="Proteomes" id="UP000245119"/>
    </source>
</evidence>